<evidence type="ECO:0000259" key="5">
    <source>
        <dbReference type="SMART" id="SM00852"/>
    </source>
</evidence>
<dbReference type="Proteomes" id="UP000029925">
    <property type="component" value="Unassembled WGS sequence"/>
</dbReference>
<dbReference type="UniPathway" id="UPA00344"/>
<dbReference type="Gene3D" id="3.90.105.10">
    <property type="entry name" value="Molybdopterin biosynthesis moea protein, domain 2"/>
    <property type="match status" value="1"/>
</dbReference>
<dbReference type="Proteomes" id="UP000064525">
    <property type="component" value="Chromosome I"/>
</dbReference>
<dbReference type="SMART" id="SM00852">
    <property type="entry name" value="MoCF_biosynth"/>
    <property type="match status" value="1"/>
</dbReference>
<protein>
    <recommendedName>
        <fullName evidence="4">Molybdopterin molybdenumtransferase</fullName>
        <ecNumber evidence="4">2.10.1.1</ecNumber>
    </recommendedName>
</protein>
<reference evidence="7 8" key="1">
    <citation type="journal article" date="2014" name="Genome Announc.">
        <title>Draft genome sequences of eight enterohepatic helicobacter species isolated from both laboratory and wild rodents.</title>
        <authorList>
            <person name="Sheh A."/>
            <person name="Shen Z."/>
            <person name="Fox J.G."/>
        </authorList>
    </citation>
    <scope>NUCLEOTIDE SEQUENCE [LARGE SCALE GENOMIC DNA]</scope>
    <source>
        <strain evidence="7 8">MIT 98-6810</strain>
    </source>
</reference>
<dbReference type="AlphaFoldDB" id="A0A0S4PW07"/>
<evidence type="ECO:0000256" key="1">
    <source>
        <dbReference type="ARBA" id="ARBA00002901"/>
    </source>
</evidence>
<comment type="pathway">
    <text evidence="4">Cofactor biosynthesis; molybdopterin biosynthesis.</text>
</comment>
<reference evidence="9" key="3">
    <citation type="submission" date="2015-11" db="EMBL/GenBank/DDBJ databases">
        <authorList>
            <person name="Anvar S.Y."/>
        </authorList>
    </citation>
    <scope>NUCLEOTIDE SEQUENCE [LARGE SCALE GENOMIC DNA]</scope>
</reference>
<organism evidence="6 9">
    <name type="scientific">Helicobacter typhlonius</name>
    <dbReference type="NCBI Taxonomy" id="76936"/>
    <lineage>
        <taxon>Bacteria</taxon>
        <taxon>Pseudomonadati</taxon>
        <taxon>Campylobacterota</taxon>
        <taxon>Epsilonproteobacteria</taxon>
        <taxon>Campylobacterales</taxon>
        <taxon>Helicobacteraceae</taxon>
        <taxon>Helicobacter</taxon>
    </lineage>
</organism>
<dbReference type="GO" id="GO:0006777">
    <property type="term" value="P:Mo-molybdopterin cofactor biosynthetic process"/>
    <property type="evidence" value="ECO:0007669"/>
    <property type="project" value="UniProtKB-UniRule"/>
</dbReference>
<dbReference type="PANTHER" id="PTHR10192:SF5">
    <property type="entry name" value="GEPHYRIN"/>
    <property type="match status" value="1"/>
</dbReference>
<dbReference type="InterPro" id="IPR005110">
    <property type="entry name" value="MoeA_linker/N"/>
</dbReference>
<dbReference type="PATRIC" id="fig|76936.10.peg.1566"/>
<dbReference type="SUPFAM" id="SSF53218">
    <property type="entry name" value="Molybdenum cofactor biosynthesis proteins"/>
    <property type="match status" value="1"/>
</dbReference>
<dbReference type="GO" id="GO:0046872">
    <property type="term" value="F:metal ion binding"/>
    <property type="evidence" value="ECO:0007669"/>
    <property type="project" value="UniProtKB-UniRule"/>
</dbReference>
<evidence type="ECO:0000313" key="6">
    <source>
        <dbReference type="EMBL" id="CUU40488.1"/>
    </source>
</evidence>
<dbReference type="STRING" id="76936.BN2458_PEG1605"/>
<dbReference type="SUPFAM" id="SSF63882">
    <property type="entry name" value="MoeA N-terminal region -like"/>
    <property type="match status" value="1"/>
</dbReference>
<evidence type="ECO:0000256" key="3">
    <source>
        <dbReference type="ARBA" id="ARBA00047317"/>
    </source>
</evidence>
<dbReference type="InterPro" id="IPR036425">
    <property type="entry name" value="MoaB/Mog-like_dom_sf"/>
</dbReference>
<dbReference type="GeneID" id="78151767"/>
<evidence type="ECO:0000313" key="9">
    <source>
        <dbReference type="Proteomes" id="UP000064525"/>
    </source>
</evidence>
<dbReference type="Gene3D" id="2.40.340.10">
    <property type="entry name" value="MoeA, C-terminal, domain IV"/>
    <property type="match status" value="1"/>
</dbReference>
<accession>A0A0S4PW07</accession>
<comment type="similarity">
    <text evidence="2 4">Belongs to the MoeA family.</text>
</comment>
<keyword evidence="4" id="KW-0501">Molybdenum cofactor biosynthesis</keyword>
<comment type="catalytic activity">
    <reaction evidence="3">
        <text>adenylyl-molybdopterin + molybdate = Mo-molybdopterin + AMP + H(+)</text>
        <dbReference type="Rhea" id="RHEA:35047"/>
        <dbReference type="ChEBI" id="CHEBI:15378"/>
        <dbReference type="ChEBI" id="CHEBI:36264"/>
        <dbReference type="ChEBI" id="CHEBI:62727"/>
        <dbReference type="ChEBI" id="CHEBI:71302"/>
        <dbReference type="ChEBI" id="CHEBI:456215"/>
        <dbReference type="EC" id="2.10.1.1"/>
    </reaction>
</comment>
<dbReference type="KEGG" id="hty:BN2458_PEG1605"/>
<comment type="function">
    <text evidence="1 4">Catalyzes the insertion of molybdate into adenylated molybdopterin with the concomitant release of AMP.</text>
</comment>
<dbReference type="CDD" id="cd00887">
    <property type="entry name" value="MoeA"/>
    <property type="match status" value="1"/>
</dbReference>
<dbReference type="NCBIfam" id="TIGR00177">
    <property type="entry name" value="molyb_syn"/>
    <property type="match status" value="1"/>
</dbReference>
<evidence type="ECO:0000256" key="2">
    <source>
        <dbReference type="ARBA" id="ARBA00010763"/>
    </source>
</evidence>
<evidence type="ECO:0000313" key="8">
    <source>
        <dbReference type="Proteomes" id="UP000029925"/>
    </source>
</evidence>
<dbReference type="Gene3D" id="2.170.190.11">
    <property type="entry name" value="Molybdopterin biosynthesis moea protein, domain 3"/>
    <property type="match status" value="1"/>
</dbReference>
<dbReference type="OrthoDB" id="9804758at2"/>
<keyword evidence="4" id="KW-0479">Metal-binding</keyword>
<name>A0A0S4PW07_9HELI</name>
<keyword evidence="4" id="KW-0460">Magnesium</keyword>
<dbReference type="EC" id="2.10.1.1" evidence="4"/>
<dbReference type="InterPro" id="IPR036135">
    <property type="entry name" value="MoeA_linker/N_sf"/>
</dbReference>
<keyword evidence="8" id="KW-1185">Reference proteome</keyword>
<dbReference type="Pfam" id="PF00994">
    <property type="entry name" value="MoCF_biosynth"/>
    <property type="match status" value="1"/>
</dbReference>
<dbReference type="Pfam" id="PF03453">
    <property type="entry name" value="MoeA_N"/>
    <property type="match status" value="1"/>
</dbReference>
<dbReference type="InterPro" id="IPR036688">
    <property type="entry name" value="MoeA_C_domain_IV_sf"/>
</dbReference>
<dbReference type="RefSeq" id="WP_034326811.1">
    <property type="nucleotide sequence ID" value="NZ_CAJTQN010000002.1"/>
</dbReference>
<dbReference type="InterPro" id="IPR001453">
    <property type="entry name" value="MoaB/Mog_dom"/>
</dbReference>
<proteinExistence type="inferred from homology"/>
<comment type="cofactor">
    <cofactor evidence="4">
        <name>Mg(2+)</name>
        <dbReference type="ChEBI" id="CHEBI:18420"/>
    </cofactor>
</comment>
<sequence>MVDFLQALKIGTSLPRTAHTRKNTIFESYGCVLSEDIIATKPLPPFDNSAMDGYAIKLEDYDKPCICDGIILAGDNAANLELQAGHTYKVMTGAMLPKGSEAVVQIEMAQDLGAKVIFECQEPKKGQNIRFQGEEITLDSVLLRKGKRLNHLDLSIIASQGIDTICTYAPLRVAIFSSGDEVIEPHLTAAPHQIYNTNATSLYTLLQSRGYECNYGGILPDNESALKLALARFSEYDVVITSGGASVGDADLIKNVLESMGATFLFDGVNLKPGRHLACATLGDTIIILLPGNPLALLLHTHTLILSFLESMQGSRNFYPKPISLKLVGEYHLKINTTSMILGKIEHNNFILYKGGKIGSSSLVNMWKNSGIAICKAGAHKTLCQDSNTSQIKEIYGLGQGGCIKVIPYNADFCDIIDFINELEN</sequence>
<dbReference type="EMBL" id="LN907858">
    <property type="protein sequence ID" value="CUU40488.1"/>
    <property type="molecule type" value="Genomic_DNA"/>
</dbReference>
<keyword evidence="4" id="KW-0500">Molybdenum</keyword>
<keyword evidence="4 7" id="KW-0808">Transferase</keyword>
<dbReference type="EMBL" id="JRPF02000002">
    <property type="protein sequence ID" value="TLD79157.1"/>
    <property type="molecule type" value="Genomic_DNA"/>
</dbReference>
<dbReference type="PANTHER" id="PTHR10192">
    <property type="entry name" value="MOLYBDOPTERIN BIOSYNTHESIS PROTEIN"/>
    <property type="match status" value="1"/>
</dbReference>
<dbReference type="Gene3D" id="3.40.980.10">
    <property type="entry name" value="MoaB/Mog-like domain"/>
    <property type="match status" value="1"/>
</dbReference>
<dbReference type="GO" id="GO:0061599">
    <property type="term" value="F:molybdopterin molybdotransferase activity"/>
    <property type="evidence" value="ECO:0007669"/>
    <property type="project" value="UniProtKB-UniRule"/>
</dbReference>
<evidence type="ECO:0000313" key="7">
    <source>
        <dbReference type="EMBL" id="TLD79157.1"/>
    </source>
</evidence>
<dbReference type="InterPro" id="IPR038987">
    <property type="entry name" value="MoeA-like"/>
</dbReference>
<evidence type="ECO:0000256" key="4">
    <source>
        <dbReference type="RuleBase" id="RU365090"/>
    </source>
</evidence>
<feature type="domain" description="MoaB/Mog" evidence="5">
    <location>
        <begin position="174"/>
        <end position="311"/>
    </location>
</feature>
<reference evidence="6" key="2">
    <citation type="submission" date="2015-11" db="EMBL/GenBank/DDBJ databases">
        <authorList>
            <person name="Zhang Y."/>
            <person name="Guo Z."/>
        </authorList>
    </citation>
    <scope>NUCLEOTIDE SEQUENCE</scope>
    <source>
        <strain evidence="6">1</strain>
    </source>
</reference>
<gene>
    <name evidence="6" type="ORF">BN2458_PEG1605</name>
    <name evidence="7" type="ORF">LS75_002325</name>
</gene>
<dbReference type="GO" id="GO:0005829">
    <property type="term" value="C:cytosol"/>
    <property type="evidence" value="ECO:0007669"/>
    <property type="project" value="TreeGrafter"/>
</dbReference>